<reference evidence="1" key="1">
    <citation type="submission" date="2020-09" db="EMBL/GenBank/DDBJ databases">
        <title>New species isolated from human feces.</title>
        <authorList>
            <person name="Kitahara M."/>
            <person name="Shigeno Y."/>
            <person name="Shime M."/>
            <person name="Matsumoto Y."/>
            <person name="Nakamura S."/>
            <person name="Motooka D."/>
            <person name="Fukuoka S."/>
            <person name="Nishikawa H."/>
            <person name="Benno Y."/>
        </authorList>
    </citation>
    <scope>NUCLEOTIDE SEQUENCE</scope>
    <source>
        <strain evidence="1">MM35</strain>
    </source>
</reference>
<gene>
    <name evidence="1" type="ORF">MM35RIKEN_11920</name>
</gene>
<evidence type="ECO:0008006" key="3">
    <source>
        <dbReference type="Google" id="ProtNLM"/>
    </source>
</evidence>
<dbReference type="AlphaFoldDB" id="A0A810PT05"/>
<dbReference type="GO" id="GO:0003677">
    <property type="term" value="F:DNA binding"/>
    <property type="evidence" value="ECO:0007669"/>
    <property type="project" value="InterPro"/>
</dbReference>
<protein>
    <recommendedName>
        <fullName evidence="3">Transposase IS200-like domain-containing protein</fullName>
    </recommendedName>
</protein>
<dbReference type="InterPro" id="IPR036515">
    <property type="entry name" value="Transposase_17_sf"/>
</dbReference>
<organism evidence="1 2">
    <name type="scientific">Vescimonas fastidiosa</name>
    <dbReference type="NCBI Taxonomy" id="2714353"/>
    <lineage>
        <taxon>Bacteria</taxon>
        <taxon>Bacillati</taxon>
        <taxon>Bacillota</taxon>
        <taxon>Clostridia</taxon>
        <taxon>Eubacteriales</taxon>
        <taxon>Oscillospiraceae</taxon>
        <taxon>Vescimonas</taxon>
    </lineage>
</organism>
<dbReference type="Gene3D" id="3.30.70.1290">
    <property type="entry name" value="Transposase IS200-like"/>
    <property type="match status" value="1"/>
</dbReference>
<keyword evidence="2" id="KW-1185">Reference proteome</keyword>
<evidence type="ECO:0000313" key="2">
    <source>
        <dbReference type="Proteomes" id="UP000681343"/>
    </source>
</evidence>
<dbReference type="KEGG" id="vfa:MM35RIKEN_11920"/>
<dbReference type="Proteomes" id="UP000681343">
    <property type="component" value="Chromosome"/>
</dbReference>
<dbReference type="GO" id="GO:0006313">
    <property type="term" value="P:DNA transposition"/>
    <property type="evidence" value="ECO:0007669"/>
    <property type="project" value="InterPro"/>
</dbReference>
<name>A0A810PT05_9FIRM</name>
<proteinExistence type="predicted"/>
<dbReference type="GO" id="GO:0004803">
    <property type="term" value="F:transposase activity"/>
    <property type="evidence" value="ECO:0007669"/>
    <property type="project" value="InterPro"/>
</dbReference>
<dbReference type="EMBL" id="AP023415">
    <property type="protein sequence ID" value="BCK79000.1"/>
    <property type="molecule type" value="Genomic_DNA"/>
</dbReference>
<dbReference type="SUPFAM" id="SSF143422">
    <property type="entry name" value="Transposase IS200-like"/>
    <property type="match status" value="1"/>
</dbReference>
<evidence type="ECO:0000313" key="1">
    <source>
        <dbReference type="EMBL" id="BCK79000.1"/>
    </source>
</evidence>
<sequence>MWASAPTQTLGCLVRSFKTLSTKAAGQKLWQRGYYDHIVRCEADYLRIWQYMDENPVRWTEDEYYFE</sequence>
<accession>A0A810PT05</accession>